<evidence type="ECO:0008006" key="4">
    <source>
        <dbReference type="Google" id="ProtNLM"/>
    </source>
</evidence>
<evidence type="ECO:0000313" key="3">
    <source>
        <dbReference type="Proteomes" id="UP000231246"/>
    </source>
</evidence>
<dbReference type="Proteomes" id="UP000231246">
    <property type="component" value="Unassembled WGS sequence"/>
</dbReference>
<dbReference type="InterPro" id="IPR021454">
    <property type="entry name" value="DUF3105"/>
</dbReference>
<organism evidence="2 3">
    <name type="scientific">Candidatus Roizmanbacteria bacterium CG22_combo_CG10-13_8_21_14_all_38_20</name>
    <dbReference type="NCBI Taxonomy" id="1974862"/>
    <lineage>
        <taxon>Bacteria</taxon>
        <taxon>Candidatus Roizmaniibacteriota</taxon>
    </lineage>
</organism>
<dbReference type="Pfam" id="PF11303">
    <property type="entry name" value="DUF3105"/>
    <property type="match status" value="1"/>
</dbReference>
<keyword evidence="1" id="KW-0472">Membrane</keyword>
<protein>
    <recommendedName>
        <fullName evidence="4">DUF3105 domain-containing protein</fullName>
    </recommendedName>
</protein>
<dbReference type="AlphaFoldDB" id="A0A2H0BUB1"/>
<evidence type="ECO:0000313" key="2">
    <source>
        <dbReference type="EMBL" id="PIP61277.1"/>
    </source>
</evidence>
<dbReference type="EMBL" id="PCTA01000030">
    <property type="protein sequence ID" value="PIP61277.1"/>
    <property type="molecule type" value="Genomic_DNA"/>
</dbReference>
<accession>A0A2H0BUB1</accession>
<proteinExistence type="predicted"/>
<sequence>MNIDYPKEWNELTKKERRIKIKELEQQKKLSSKRNKKIRNFLVITLIVGALLTAYIYSKRQTPQEVALKQEIDSVSLEGKVEDFSIEGRSHVSSGTDVSYKTNPPTSGDHLAQAENWGTYSKEIDDKAGVHGLEHGGVWISYKDISKEDIKVLEGIGKENSLSVIVSPRSANDVPIAVVSWGRMMKLESVDKAVIQKYIDTYKNDSPEKLAR</sequence>
<reference evidence="2 3" key="1">
    <citation type="submission" date="2017-09" db="EMBL/GenBank/DDBJ databases">
        <title>Depth-based differentiation of microbial function through sediment-hosted aquifers and enrichment of novel symbionts in the deep terrestrial subsurface.</title>
        <authorList>
            <person name="Probst A.J."/>
            <person name="Ladd B."/>
            <person name="Jarett J.K."/>
            <person name="Geller-Mcgrath D.E."/>
            <person name="Sieber C.M."/>
            <person name="Emerson J.B."/>
            <person name="Anantharaman K."/>
            <person name="Thomas B.C."/>
            <person name="Malmstrom R."/>
            <person name="Stieglmeier M."/>
            <person name="Klingl A."/>
            <person name="Woyke T."/>
            <person name="Ryan C.M."/>
            <person name="Banfield J.F."/>
        </authorList>
    </citation>
    <scope>NUCLEOTIDE SEQUENCE [LARGE SCALE GENOMIC DNA]</scope>
    <source>
        <strain evidence="2">CG22_combo_CG10-13_8_21_14_all_38_20</strain>
    </source>
</reference>
<name>A0A2H0BUB1_9BACT</name>
<gene>
    <name evidence="2" type="ORF">COW99_04665</name>
</gene>
<feature type="transmembrane region" description="Helical" evidence="1">
    <location>
        <begin position="38"/>
        <end position="57"/>
    </location>
</feature>
<keyword evidence="1" id="KW-1133">Transmembrane helix</keyword>
<keyword evidence="1" id="KW-0812">Transmembrane</keyword>
<comment type="caution">
    <text evidence="2">The sequence shown here is derived from an EMBL/GenBank/DDBJ whole genome shotgun (WGS) entry which is preliminary data.</text>
</comment>
<evidence type="ECO:0000256" key="1">
    <source>
        <dbReference type="SAM" id="Phobius"/>
    </source>
</evidence>